<gene>
    <name evidence="6" type="ORF">JRV97_08210</name>
</gene>
<evidence type="ECO:0000256" key="1">
    <source>
        <dbReference type="ARBA" id="ARBA00005417"/>
    </source>
</evidence>
<evidence type="ECO:0000256" key="2">
    <source>
        <dbReference type="ARBA" id="ARBA00022448"/>
    </source>
</evidence>
<sequence>MKIIEGKNLKKNFKNLEVLKDINFSINKGDFTVIIGKNGSGKSTLLKIAIGLLLPDEGSIKVLNRDVKKEWKKLAKEIGVVLTNERSLYWKLTAYENLDIFGGIYGVKKKIKKERIEFLLNKFNLYQFKDTPVENFSTGMRKKLMLCKALIHEPKILFLDEILNGLDPEATYEMIEYLNELNSDGLTIFMISHILHGFSKNTNIYLLKEGVFRLKTKFGNIKEENDNIYEYFKDIVKSEELA</sequence>
<dbReference type="RefSeq" id="WP_280997931.1">
    <property type="nucleotide sequence ID" value="NZ_CP069362.1"/>
</dbReference>
<dbReference type="InterPro" id="IPR003593">
    <property type="entry name" value="AAA+_ATPase"/>
</dbReference>
<dbReference type="GO" id="GO:0005524">
    <property type="term" value="F:ATP binding"/>
    <property type="evidence" value="ECO:0007669"/>
    <property type="project" value="UniProtKB-KW"/>
</dbReference>
<evidence type="ECO:0000313" key="7">
    <source>
        <dbReference type="Proteomes" id="UP001232493"/>
    </source>
</evidence>
<keyword evidence="4 6" id="KW-0067">ATP-binding</keyword>
<protein>
    <submittedName>
        <fullName evidence="6">ABC transporter ATP-binding protein</fullName>
    </submittedName>
</protein>
<dbReference type="InterPro" id="IPR003439">
    <property type="entry name" value="ABC_transporter-like_ATP-bd"/>
</dbReference>
<dbReference type="SMART" id="SM00382">
    <property type="entry name" value="AAA"/>
    <property type="match status" value="1"/>
</dbReference>
<dbReference type="InterPro" id="IPR050763">
    <property type="entry name" value="ABC_transporter_ATP-binding"/>
</dbReference>
<dbReference type="Gene3D" id="3.40.50.300">
    <property type="entry name" value="P-loop containing nucleotide triphosphate hydrolases"/>
    <property type="match status" value="1"/>
</dbReference>
<dbReference type="InterPro" id="IPR027417">
    <property type="entry name" value="P-loop_NTPase"/>
</dbReference>
<dbReference type="SUPFAM" id="SSF52540">
    <property type="entry name" value="P-loop containing nucleoside triphosphate hydrolases"/>
    <property type="match status" value="1"/>
</dbReference>
<dbReference type="PROSITE" id="PS50893">
    <property type="entry name" value="ABC_TRANSPORTER_2"/>
    <property type="match status" value="1"/>
</dbReference>
<dbReference type="EMBL" id="CP069362">
    <property type="protein sequence ID" value="WGS64350.1"/>
    <property type="molecule type" value="Genomic_DNA"/>
</dbReference>
<reference evidence="6 7" key="1">
    <citation type="submission" date="2021-02" db="EMBL/GenBank/DDBJ databases">
        <title>Characterization of Marinitoga sp. nov. str. BP5-C20A.</title>
        <authorList>
            <person name="Erauso G."/>
            <person name="Postec A."/>
        </authorList>
    </citation>
    <scope>NUCLEOTIDE SEQUENCE [LARGE SCALE GENOMIC DNA]</scope>
    <source>
        <strain evidence="6 7">BP5-C20A</strain>
    </source>
</reference>
<dbReference type="Pfam" id="PF00005">
    <property type="entry name" value="ABC_tran"/>
    <property type="match status" value="1"/>
</dbReference>
<dbReference type="PANTHER" id="PTHR42711">
    <property type="entry name" value="ABC TRANSPORTER ATP-BINDING PROTEIN"/>
    <property type="match status" value="1"/>
</dbReference>
<comment type="similarity">
    <text evidence="1">Belongs to the ABC transporter superfamily.</text>
</comment>
<feature type="domain" description="ABC transporter" evidence="5">
    <location>
        <begin position="4"/>
        <end position="234"/>
    </location>
</feature>
<keyword evidence="3" id="KW-0547">Nucleotide-binding</keyword>
<keyword evidence="7" id="KW-1185">Reference proteome</keyword>
<proteinExistence type="inferred from homology"/>
<name>A0ABY8PP09_9BACT</name>
<dbReference type="Proteomes" id="UP001232493">
    <property type="component" value="Chromosome"/>
</dbReference>
<dbReference type="PANTHER" id="PTHR42711:SF5">
    <property type="entry name" value="ABC TRANSPORTER ATP-BINDING PROTEIN NATA"/>
    <property type="match status" value="1"/>
</dbReference>
<keyword evidence="2" id="KW-0813">Transport</keyword>
<evidence type="ECO:0000259" key="5">
    <source>
        <dbReference type="PROSITE" id="PS50893"/>
    </source>
</evidence>
<dbReference type="CDD" id="cd03230">
    <property type="entry name" value="ABC_DR_subfamily_A"/>
    <property type="match status" value="1"/>
</dbReference>
<accession>A0ABY8PP09</accession>
<organism evidence="6 7">
    <name type="scientific">Marinitoga aeolica</name>
    <dbReference type="NCBI Taxonomy" id="2809031"/>
    <lineage>
        <taxon>Bacteria</taxon>
        <taxon>Thermotogati</taxon>
        <taxon>Thermotogota</taxon>
        <taxon>Thermotogae</taxon>
        <taxon>Petrotogales</taxon>
        <taxon>Petrotogaceae</taxon>
        <taxon>Marinitoga</taxon>
    </lineage>
</organism>
<evidence type="ECO:0000256" key="4">
    <source>
        <dbReference type="ARBA" id="ARBA00022840"/>
    </source>
</evidence>
<evidence type="ECO:0000313" key="6">
    <source>
        <dbReference type="EMBL" id="WGS64350.1"/>
    </source>
</evidence>
<evidence type="ECO:0000256" key="3">
    <source>
        <dbReference type="ARBA" id="ARBA00022741"/>
    </source>
</evidence>